<dbReference type="InterPro" id="IPR029154">
    <property type="entry name" value="HIBADH-like_NADP-bd"/>
</dbReference>
<evidence type="ECO:0000313" key="11">
    <source>
        <dbReference type="Ensembl" id="ENSTRUP00000030309.3"/>
    </source>
</evidence>
<evidence type="ECO:0000259" key="10">
    <source>
        <dbReference type="PROSITE" id="PS50812"/>
    </source>
</evidence>
<dbReference type="FunFam" id="3.40.50.720:FF:000058">
    <property type="entry name" value="Putative oxidoreductase GLYR1 homolog"/>
    <property type="match status" value="1"/>
</dbReference>
<dbReference type="HOGENOM" id="CLU_018075_0_0_1"/>
<dbReference type="InterPro" id="IPR051265">
    <property type="entry name" value="HIBADH-related_NP60_sf"/>
</dbReference>
<keyword evidence="4" id="KW-0158">Chromosome</keyword>
<evidence type="ECO:0000256" key="4">
    <source>
        <dbReference type="ARBA" id="ARBA00022454"/>
    </source>
</evidence>
<dbReference type="GO" id="GO:0000785">
    <property type="term" value="C:chromatin"/>
    <property type="evidence" value="ECO:0007669"/>
    <property type="project" value="TreeGrafter"/>
</dbReference>
<organism evidence="11 12">
    <name type="scientific">Takifugu rubripes</name>
    <name type="common">Japanese pufferfish</name>
    <name type="synonym">Fugu rubripes</name>
    <dbReference type="NCBI Taxonomy" id="31033"/>
    <lineage>
        <taxon>Eukaryota</taxon>
        <taxon>Metazoa</taxon>
        <taxon>Chordata</taxon>
        <taxon>Craniata</taxon>
        <taxon>Vertebrata</taxon>
        <taxon>Euteleostomi</taxon>
        <taxon>Actinopterygii</taxon>
        <taxon>Neopterygii</taxon>
        <taxon>Teleostei</taxon>
        <taxon>Neoteleostei</taxon>
        <taxon>Acanthomorphata</taxon>
        <taxon>Eupercaria</taxon>
        <taxon>Tetraodontiformes</taxon>
        <taxon>Tetradontoidea</taxon>
        <taxon>Tetraodontidae</taxon>
        <taxon>Takifugu</taxon>
    </lineage>
</organism>
<reference evidence="11" key="3">
    <citation type="submission" date="2025-09" db="UniProtKB">
        <authorList>
            <consortium name="Ensembl"/>
        </authorList>
    </citation>
    <scope>IDENTIFICATION</scope>
</reference>
<comment type="subcellular location">
    <subcellularLocation>
        <location evidence="2">Chromosome</location>
    </subcellularLocation>
    <subcellularLocation>
        <location evidence="1">Nucleus</location>
    </subcellularLocation>
</comment>
<evidence type="ECO:0000313" key="12">
    <source>
        <dbReference type="Proteomes" id="UP000005226"/>
    </source>
</evidence>
<dbReference type="GO" id="GO:0003677">
    <property type="term" value="F:DNA binding"/>
    <property type="evidence" value="ECO:0007669"/>
    <property type="project" value="TreeGrafter"/>
</dbReference>
<evidence type="ECO:0000256" key="9">
    <source>
        <dbReference type="ARBA" id="ARBA00034145"/>
    </source>
</evidence>
<dbReference type="Pfam" id="PF14833">
    <property type="entry name" value="NAD_binding_11"/>
    <property type="match status" value="1"/>
</dbReference>
<keyword evidence="12" id="KW-1185">Reference proteome</keyword>
<dbReference type="GO" id="GO:0031491">
    <property type="term" value="F:nucleosome binding"/>
    <property type="evidence" value="ECO:0007669"/>
    <property type="project" value="TreeGrafter"/>
</dbReference>
<evidence type="ECO:0000256" key="5">
    <source>
        <dbReference type="ARBA" id="ARBA00023242"/>
    </source>
</evidence>
<dbReference type="FunFam" id="2.30.30.140:FF:000027">
    <property type="entry name" value="putative oxidoreductase GLYR1 isoform X1"/>
    <property type="match status" value="1"/>
</dbReference>
<evidence type="ECO:0000256" key="7">
    <source>
        <dbReference type="ARBA" id="ARBA00032038"/>
    </source>
</evidence>
<sequence>MATVHLRIGDLVWGKLGRYPPWPGKIVSPPKDLKKPRGKKCHFVKFFGTEDHAWIKVEQLKPYHAHKEEMIKINKGKRFQQAVDSVEDYLKKAKGKDQNSDCKGDSKVKKGPLKPLKILEEDDEDLSALKDPSEKPASSLEPISKRLKIIEEDSGSTSIQAADSTAINGSITPTDKRIGFLGLGLMGSGIVSNLLKMGHVVTVWNRTAEKCDLFIQEGARLGRTPAEVVSMCDITFSCVSDPKAARDLVLGPSGVLQGIRPGKCYVEMSTVDPETIAELSQLVTSRGGRFLEAPVAGSQQLSNDGMLVILAAGDRTVYEDCSSCFQAMGKTSFFLGEPGNAARMMLILNMVQGSFMATVAEGLTLAQATGQSQQTFLDILCQGQMASTFVDQKCQNILQGNFKPDYYLKHIQKDLRLAISMGDMANHPTPMAAAANEVYKRAKALDQSDNDISAVYRAYIH</sequence>
<dbReference type="InterPro" id="IPR008927">
    <property type="entry name" value="6-PGluconate_DH-like_C_sf"/>
</dbReference>
<dbReference type="Gene3D" id="2.30.30.140">
    <property type="match status" value="1"/>
</dbReference>
<dbReference type="AlphaFoldDB" id="H2U050"/>
<dbReference type="FunFam" id="1.10.1040.10:FF:000011">
    <property type="entry name" value="putative oxidoreductase GLYR1 isoform X1"/>
    <property type="match status" value="1"/>
</dbReference>
<name>H2U050_TAKRU</name>
<protein>
    <recommendedName>
        <fullName evidence="8">Cytokine-like nuclear factor N-PAC</fullName>
    </recommendedName>
    <alternativeName>
        <fullName evidence="6">Glyoxylate reductase 1 homolog</fullName>
    </alternativeName>
    <alternativeName>
        <fullName evidence="7">Nuclear protein NP60</fullName>
    </alternativeName>
    <alternativeName>
        <fullName evidence="9">Putative oxidoreductase GLYR1</fullName>
    </alternativeName>
</protein>
<dbReference type="RefSeq" id="XP_029692881.1">
    <property type="nucleotide sequence ID" value="XM_029837021.1"/>
</dbReference>
<dbReference type="PROSITE" id="PS50812">
    <property type="entry name" value="PWWP"/>
    <property type="match status" value="1"/>
</dbReference>
<evidence type="ECO:0000256" key="2">
    <source>
        <dbReference type="ARBA" id="ARBA00004286"/>
    </source>
</evidence>
<dbReference type="GO" id="GO:0051287">
    <property type="term" value="F:NAD binding"/>
    <property type="evidence" value="ECO:0007669"/>
    <property type="project" value="InterPro"/>
</dbReference>
<dbReference type="InterPro" id="IPR000313">
    <property type="entry name" value="PWWP_dom"/>
</dbReference>
<dbReference type="SUPFAM" id="SSF48179">
    <property type="entry name" value="6-phosphogluconate dehydrogenase C-terminal domain-like"/>
    <property type="match status" value="1"/>
</dbReference>
<reference evidence="11 12" key="1">
    <citation type="journal article" date="2011" name="Genome Biol. Evol.">
        <title>Integration of the genetic map and genome assembly of fugu facilitates insights into distinct features of genome evolution in teleosts and mammals.</title>
        <authorList>
            <person name="Kai W."/>
            <person name="Kikuchi K."/>
            <person name="Tohari S."/>
            <person name="Chew A.K."/>
            <person name="Tay A."/>
            <person name="Fujiwara A."/>
            <person name="Hosoya S."/>
            <person name="Suetake H."/>
            <person name="Naruse K."/>
            <person name="Brenner S."/>
            <person name="Suzuki Y."/>
            <person name="Venkatesh B."/>
        </authorList>
    </citation>
    <scope>NUCLEOTIDE SEQUENCE [LARGE SCALE GENOMIC DNA]</scope>
</reference>
<dbReference type="PANTHER" id="PTHR43580:SF2">
    <property type="entry name" value="CYTOKINE-LIKE NUCLEAR FACTOR N-PAC"/>
    <property type="match status" value="1"/>
</dbReference>
<dbReference type="SUPFAM" id="SSF63748">
    <property type="entry name" value="Tudor/PWWP/MBT"/>
    <property type="match status" value="1"/>
</dbReference>
<dbReference type="Ensembl" id="ENSTRUT00000030426.3">
    <property type="protein sequence ID" value="ENSTRUP00000030309.3"/>
    <property type="gene ID" value="ENSTRUG00000011973.3"/>
</dbReference>
<reference evidence="11" key="2">
    <citation type="submission" date="2025-08" db="UniProtKB">
        <authorList>
            <consortium name="Ensembl"/>
        </authorList>
    </citation>
    <scope>IDENTIFICATION</scope>
</reference>
<dbReference type="InterPro" id="IPR006115">
    <property type="entry name" value="6PGDH_NADP-bd"/>
</dbReference>
<dbReference type="SUPFAM" id="SSF51735">
    <property type="entry name" value="NAD(P)-binding Rossmann-fold domains"/>
    <property type="match status" value="1"/>
</dbReference>
<feature type="domain" description="PWWP" evidence="10">
    <location>
        <begin position="8"/>
        <end position="66"/>
    </location>
</feature>
<dbReference type="CTD" id="84656"/>
<proteinExistence type="inferred from homology"/>
<dbReference type="GeneTree" id="ENSGT00940000156435"/>
<dbReference type="Gene3D" id="1.10.1040.10">
    <property type="entry name" value="N-(1-d-carboxylethyl)-l-norvaline Dehydrogenase, domain 2"/>
    <property type="match status" value="1"/>
</dbReference>
<keyword evidence="5" id="KW-0539">Nucleus</keyword>
<dbReference type="InterPro" id="IPR035501">
    <property type="entry name" value="GLYR1_PWWP"/>
</dbReference>
<dbReference type="STRING" id="31033.ENSTRUP00000086483"/>
<dbReference type="Pfam" id="PF03446">
    <property type="entry name" value="NAD_binding_2"/>
    <property type="match status" value="1"/>
</dbReference>
<dbReference type="GeneID" id="101072318"/>
<evidence type="ECO:0000256" key="1">
    <source>
        <dbReference type="ARBA" id="ARBA00004123"/>
    </source>
</evidence>
<accession>H2U050</accession>
<evidence type="ECO:0000256" key="8">
    <source>
        <dbReference type="ARBA" id="ARBA00034140"/>
    </source>
</evidence>
<dbReference type="GO" id="GO:0140673">
    <property type="term" value="P:transcription elongation-coupled chromatin remodeling"/>
    <property type="evidence" value="ECO:0007669"/>
    <property type="project" value="TreeGrafter"/>
</dbReference>
<dbReference type="InterPro" id="IPR036291">
    <property type="entry name" value="NAD(P)-bd_dom_sf"/>
</dbReference>
<dbReference type="InterPro" id="IPR013328">
    <property type="entry name" value="6PGD_dom2"/>
</dbReference>
<dbReference type="GO" id="GO:0005634">
    <property type="term" value="C:nucleus"/>
    <property type="evidence" value="ECO:0007669"/>
    <property type="project" value="UniProtKB-SubCell"/>
</dbReference>
<dbReference type="GO" id="GO:0050661">
    <property type="term" value="F:NADP binding"/>
    <property type="evidence" value="ECO:0007669"/>
    <property type="project" value="InterPro"/>
</dbReference>
<comment type="similarity">
    <text evidence="3">Belongs to the HIBADH-related family. NP60 subfamily.</text>
</comment>
<evidence type="ECO:0000256" key="3">
    <source>
        <dbReference type="ARBA" id="ARBA00007598"/>
    </source>
</evidence>
<dbReference type="Proteomes" id="UP000005226">
    <property type="component" value="Chromosome 5"/>
</dbReference>
<dbReference type="CDD" id="cd05836">
    <property type="entry name" value="PWWP_GLYR1"/>
    <property type="match status" value="1"/>
</dbReference>
<dbReference type="Pfam" id="PF00855">
    <property type="entry name" value="PWWP"/>
    <property type="match status" value="1"/>
</dbReference>
<evidence type="ECO:0000256" key="6">
    <source>
        <dbReference type="ARBA" id="ARBA00030287"/>
    </source>
</evidence>
<dbReference type="SMART" id="SM00293">
    <property type="entry name" value="PWWP"/>
    <property type="match status" value="1"/>
</dbReference>
<dbReference type="Gene3D" id="3.40.50.720">
    <property type="entry name" value="NAD(P)-binding Rossmann-like Domain"/>
    <property type="match status" value="1"/>
</dbReference>
<gene>
    <name evidence="11" type="primary">glyr1</name>
</gene>
<dbReference type="PANTHER" id="PTHR43580">
    <property type="entry name" value="OXIDOREDUCTASE GLYR1-RELATED"/>
    <property type="match status" value="1"/>
</dbReference>